<dbReference type="NCBIfam" id="TIGR01726">
    <property type="entry name" value="HEQRo_perm_3TM"/>
    <property type="match status" value="1"/>
</dbReference>
<sequence>MAHSSRSTRNGSLITSLASKLTDNAQKRKPSEKKDFPWWLLVAVAIAIVLGIAILVSPIYGQVFATVSQGIWITVWVSLLAFFLASAFGLLLAVMSLSDHIAVRQVARFYVEIVRGIPLLVLLFYIAFVGAPAVVALWNFLTQPLQSAGIFEPMMVRDFSLLWRAIIALMLAYAAFLAEIFRAGIQSVDKGQIEAAKAVGLKRFQRFRLIIMPQAIRTILPPYGNDFISMVKDTSLVSVLGVVDVTQMGKVYASGSFRFFETYSVVAYVYLILTISLSLGLRWVERRMGRTERG</sequence>
<dbReference type="EMBL" id="PGGO01000015">
    <property type="protein sequence ID" value="PSH66607.1"/>
    <property type="molecule type" value="Genomic_DNA"/>
</dbReference>
<dbReference type="SUPFAM" id="SSF161098">
    <property type="entry name" value="MetI-like"/>
    <property type="match status" value="1"/>
</dbReference>
<evidence type="ECO:0000256" key="3">
    <source>
        <dbReference type="ARBA" id="ARBA00010072"/>
    </source>
</evidence>
<evidence type="ECO:0000256" key="9">
    <source>
        <dbReference type="ARBA" id="ARBA00023136"/>
    </source>
</evidence>
<dbReference type="PANTHER" id="PTHR30614">
    <property type="entry name" value="MEMBRANE COMPONENT OF AMINO ACID ABC TRANSPORTER"/>
    <property type="match status" value="1"/>
</dbReference>
<dbReference type="OrthoDB" id="9787841at2"/>
<dbReference type="GO" id="GO:0043190">
    <property type="term" value="C:ATP-binding cassette (ABC) transporter complex"/>
    <property type="evidence" value="ECO:0007669"/>
    <property type="project" value="InterPro"/>
</dbReference>
<proteinExistence type="inferred from homology"/>
<evidence type="ECO:0000313" key="12">
    <source>
        <dbReference type="EMBL" id="PSH66607.1"/>
    </source>
</evidence>
<accession>A0A2P7BJG1</accession>
<dbReference type="GO" id="GO:0006865">
    <property type="term" value="P:amino acid transport"/>
    <property type="evidence" value="ECO:0007669"/>
    <property type="project" value="UniProtKB-KW"/>
</dbReference>
<evidence type="ECO:0000256" key="5">
    <source>
        <dbReference type="ARBA" id="ARBA00022475"/>
    </source>
</evidence>
<evidence type="ECO:0000256" key="2">
    <source>
        <dbReference type="ARBA" id="ARBA00004429"/>
    </source>
</evidence>
<reference evidence="13" key="1">
    <citation type="submission" date="2017-11" db="EMBL/GenBank/DDBJ databases">
        <authorList>
            <person name="Kuznetsova I."/>
            <person name="Sazanova A."/>
            <person name="Chirak E."/>
            <person name="Safronova V."/>
            <person name="Willems A."/>
        </authorList>
    </citation>
    <scope>NUCLEOTIDE SEQUENCE [LARGE SCALE GENOMIC DNA]</scope>
    <source>
        <strain evidence="13">STM 196</strain>
    </source>
</reference>
<evidence type="ECO:0000256" key="7">
    <source>
        <dbReference type="ARBA" id="ARBA00022970"/>
    </source>
</evidence>
<dbReference type="PANTHER" id="PTHR30614:SF20">
    <property type="entry name" value="GLUTAMINE TRANSPORT SYSTEM PERMEASE PROTEIN GLNP"/>
    <property type="match status" value="1"/>
</dbReference>
<feature type="transmembrane region" description="Helical" evidence="10">
    <location>
        <begin position="36"/>
        <end position="59"/>
    </location>
</feature>
<dbReference type="InterPro" id="IPR035906">
    <property type="entry name" value="MetI-like_sf"/>
</dbReference>
<dbReference type="Pfam" id="PF00528">
    <property type="entry name" value="BPD_transp_1"/>
    <property type="match status" value="1"/>
</dbReference>
<keyword evidence="4 10" id="KW-0813">Transport</keyword>
<dbReference type="CDD" id="cd06261">
    <property type="entry name" value="TM_PBP2"/>
    <property type="match status" value="1"/>
</dbReference>
<evidence type="ECO:0000256" key="6">
    <source>
        <dbReference type="ARBA" id="ARBA00022692"/>
    </source>
</evidence>
<comment type="subcellular location">
    <subcellularLocation>
        <location evidence="2">Cell inner membrane</location>
        <topology evidence="2">Multi-pass membrane protein</topology>
    </subcellularLocation>
    <subcellularLocation>
        <location evidence="10">Cell membrane</location>
        <topology evidence="10">Multi-pass membrane protein</topology>
    </subcellularLocation>
</comment>
<comment type="caution">
    <text evidence="12">The sequence shown here is derived from an EMBL/GenBank/DDBJ whole genome shotgun (WGS) entry which is preliminary data.</text>
</comment>
<feature type="domain" description="ABC transmembrane type-1" evidence="11">
    <location>
        <begin position="71"/>
        <end position="281"/>
    </location>
</feature>
<dbReference type="InterPro" id="IPR043429">
    <property type="entry name" value="ArtM/GltK/GlnP/TcyL/YhdX-like"/>
</dbReference>
<dbReference type="PROSITE" id="PS50928">
    <property type="entry name" value="ABC_TM1"/>
    <property type="match status" value="1"/>
</dbReference>
<dbReference type="Proteomes" id="UP000241444">
    <property type="component" value="Unassembled WGS sequence"/>
</dbReference>
<evidence type="ECO:0000256" key="4">
    <source>
        <dbReference type="ARBA" id="ARBA00022448"/>
    </source>
</evidence>
<keyword evidence="13" id="KW-1185">Reference proteome</keyword>
<dbReference type="GO" id="GO:0022857">
    <property type="term" value="F:transmembrane transporter activity"/>
    <property type="evidence" value="ECO:0007669"/>
    <property type="project" value="InterPro"/>
</dbReference>
<keyword evidence="9 10" id="KW-0472">Membrane</keyword>
<comment type="function">
    <text evidence="1">Part of the binding-protein-dependent transport system for glutamine; probably responsible for the translocation of the substrate across the membrane.</text>
</comment>
<dbReference type="Gene3D" id="1.10.3720.10">
    <property type="entry name" value="MetI-like"/>
    <property type="match status" value="1"/>
</dbReference>
<keyword evidence="5" id="KW-1003">Cell membrane</keyword>
<dbReference type="InterPro" id="IPR010065">
    <property type="entry name" value="AA_ABC_transptr_permease_3TM"/>
</dbReference>
<name>A0A2P7BJG1_9HYPH</name>
<feature type="transmembrane region" description="Helical" evidence="10">
    <location>
        <begin position="71"/>
        <end position="95"/>
    </location>
</feature>
<protein>
    <submittedName>
        <fullName evidence="12">Amino acid ABC transporter</fullName>
    </submittedName>
</protein>
<feature type="transmembrane region" description="Helical" evidence="10">
    <location>
        <begin position="161"/>
        <end position="181"/>
    </location>
</feature>
<evidence type="ECO:0000313" key="13">
    <source>
        <dbReference type="Proteomes" id="UP000241444"/>
    </source>
</evidence>
<keyword evidence="7" id="KW-0029">Amino-acid transport</keyword>
<keyword evidence="8 10" id="KW-1133">Transmembrane helix</keyword>
<evidence type="ECO:0000256" key="8">
    <source>
        <dbReference type="ARBA" id="ARBA00022989"/>
    </source>
</evidence>
<dbReference type="AlphaFoldDB" id="A0A2P7BJG1"/>
<feature type="transmembrane region" description="Helical" evidence="10">
    <location>
        <begin position="116"/>
        <end position="141"/>
    </location>
</feature>
<organism evidence="12 13">
    <name type="scientific">Phyllobacterium brassicacearum</name>
    <dbReference type="NCBI Taxonomy" id="314235"/>
    <lineage>
        <taxon>Bacteria</taxon>
        <taxon>Pseudomonadati</taxon>
        <taxon>Pseudomonadota</taxon>
        <taxon>Alphaproteobacteria</taxon>
        <taxon>Hyphomicrobiales</taxon>
        <taxon>Phyllobacteriaceae</taxon>
        <taxon>Phyllobacterium</taxon>
    </lineage>
</organism>
<feature type="transmembrane region" description="Helical" evidence="10">
    <location>
        <begin position="265"/>
        <end position="284"/>
    </location>
</feature>
<keyword evidence="6 10" id="KW-0812">Transmembrane</keyword>
<comment type="similarity">
    <text evidence="3">Belongs to the binding-protein-dependent transport system permease family. HisMQ subfamily.</text>
</comment>
<dbReference type="InterPro" id="IPR000515">
    <property type="entry name" value="MetI-like"/>
</dbReference>
<evidence type="ECO:0000256" key="1">
    <source>
        <dbReference type="ARBA" id="ARBA00003159"/>
    </source>
</evidence>
<gene>
    <name evidence="12" type="ORF">CU102_19030</name>
</gene>
<evidence type="ECO:0000259" key="11">
    <source>
        <dbReference type="PROSITE" id="PS50928"/>
    </source>
</evidence>
<evidence type="ECO:0000256" key="10">
    <source>
        <dbReference type="RuleBase" id="RU363032"/>
    </source>
</evidence>